<protein>
    <submittedName>
        <fullName evidence="1">Uncharacterized protein</fullName>
    </submittedName>
</protein>
<sequence>MRRLNLKQNDIIRKMNHLNIKKVLHKEKGDFINDAKQIAQHYAKYVHNPNFKYFIKYLVENLAVECDAATVNDVANNLKRIFSYKVNEKKEEKEYEILNIE</sequence>
<organism evidence="1 2">
    <name type="scientific">Anncaliia algerae PRA339</name>
    <dbReference type="NCBI Taxonomy" id="1288291"/>
    <lineage>
        <taxon>Eukaryota</taxon>
        <taxon>Fungi</taxon>
        <taxon>Fungi incertae sedis</taxon>
        <taxon>Microsporidia</taxon>
        <taxon>Tubulinosematoidea</taxon>
        <taxon>Tubulinosematidae</taxon>
        <taxon>Anncaliia</taxon>
    </lineage>
</organism>
<reference evidence="1 2" key="2">
    <citation type="submission" date="2014-03" db="EMBL/GenBank/DDBJ databases">
        <title>The Genome Sequence of Anncaliia algerae insect isolate PRA339.</title>
        <authorList>
            <consortium name="The Broad Institute Genome Sequencing Platform"/>
            <consortium name="The Broad Institute Genome Sequencing Center for Infectious Disease"/>
            <person name="Cuomo C."/>
            <person name="Becnel J."/>
            <person name="Sanscrainte N."/>
            <person name="Walker B."/>
            <person name="Young S.K."/>
            <person name="Zeng Q."/>
            <person name="Gargeya S."/>
            <person name="Fitzgerald M."/>
            <person name="Haas B."/>
            <person name="Abouelleil A."/>
            <person name="Alvarado L."/>
            <person name="Arachchi H.M."/>
            <person name="Berlin A.M."/>
            <person name="Chapman S.B."/>
            <person name="Dewar J."/>
            <person name="Goldberg J."/>
            <person name="Griggs A."/>
            <person name="Gujja S."/>
            <person name="Hansen M."/>
            <person name="Howarth C."/>
            <person name="Imamovic A."/>
            <person name="Larimer J."/>
            <person name="McCowan C."/>
            <person name="Murphy C."/>
            <person name="Neiman D."/>
            <person name="Pearson M."/>
            <person name="Priest M."/>
            <person name="Roberts A."/>
            <person name="Saif S."/>
            <person name="Shea T."/>
            <person name="Sisk P."/>
            <person name="Sykes S."/>
            <person name="Wortman J."/>
            <person name="Nusbaum C."/>
            <person name="Birren B."/>
        </authorList>
    </citation>
    <scope>NUCLEOTIDE SEQUENCE [LARGE SCALE GENOMIC DNA]</scope>
    <source>
        <strain evidence="1 2">PRA339</strain>
    </source>
</reference>
<dbReference type="VEuPathDB" id="MicrosporidiaDB:H312_02588"/>
<evidence type="ECO:0000313" key="2">
    <source>
        <dbReference type="Proteomes" id="UP000030655"/>
    </source>
</evidence>
<name>A0A059EYR8_9MICR</name>
<dbReference type="Gene3D" id="1.10.246.60">
    <property type="entry name" value="Eukaryotic translation initiation factor 3 like domains"/>
    <property type="match status" value="1"/>
</dbReference>
<evidence type="ECO:0000313" key="1">
    <source>
        <dbReference type="EMBL" id="KCZ79997.1"/>
    </source>
</evidence>
<gene>
    <name evidence="1" type="ORF">H312_02588</name>
</gene>
<proteinExistence type="predicted"/>
<dbReference type="OrthoDB" id="2190068at2759"/>
<dbReference type="InterPro" id="IPR023194">
    <property type="entry name" value="eIF3-like_dom_sf"/>
</dbReference>
<dbReference type="AlphaFoldDB" id="A0A059EYR8"/>
<dbReference type="Proteomes" id="UP000030655">
    <property type="component" value="Unassembled WGS sequence"/>
</dbReference>
<reference evidence="2" key="1">
    <citation type="submission" date="2013-02" db="EMBL/GenBank/DDBJ databases">
        <authorList>
            <consortium name="The Broad Institute Genome Sequencing Platform"/>
            <person name="Cuomo C."/>
            <person name="Becnel J."/>
            <person name="Sanscrainte N."/>
            <person name="Walker B."/>
            <person name="Young S.K."/>
            <person name="Zeng Q."/>
            <person name="Gargeya S."/>
            <person name="Fitzgerald M."/>
            <person name="Haas B."/>
            <person name="Abouelleil A."/>
            <person name="Alvarado L."/>
            <person name="Arachchi H.M."/>
            <person name="Berlin A.M."/>
            <person name="Chapman S.B."/>
            <person name="Dewar J."/>
            <person name="Goldberg J."/>
            <person name="Griggs A."/>
            <person name="Gujja S."/>
            <person name="Hansen M."/>
            <person name="Howarth C."/>
            <person name="Imamovic A."/>
            <person name="Larimer J."/>
            <person name="McCowan C."/>
            <person name="Murphy C."/>
            <person name="Neiman D."/>
            <person name="Pearson M."/>
            <person name="Priest M."/>
            <person name="Roberts A."/>
            <person name="Saif S."/>
            <person name="Shea T."/>
            <person name="Sisk P."/>
            <person name="Sykes S."/>
            <person name="Wortman J."/>
            <person name="Nusbaum C."/>
            <person name="Birren B."/>
        </authorList>
    </citation>
    <scope>NUCLEOTIDE SEQUENCE [LARGE SCALE GENOMIC DNA]</scope>
    <source>
        <strain evidence="2">PRA339</strain>
    </source>
</reference>
<accession>A0A059EYR8</accession>
<dbReference type="EMBL" id="KK365211">
    <property type="protein sequence ID" value="KCZ79997.1"/>
    <property type="molecule type" value="Genomic_DNA"/>
</dbReference>
<dbReference type="HOGENOM" id="CLU_2291012_0_0_1"/>
<keyword evidence="2" id="KW-1185">Reference proteome</keyword>